<evidence type="ECO:0000313" key="2">
    <source>
        <dbReference type="EMBL" id="WAQ82457.1"/>
    </source>
</evidence>
<organism evidence="2 3">
    <name type="scientific">Puccinia triticina</name>
    <dbReference type="NCBI Taxonomy" id="208348"/>
    <lineage>
        <taxon>Eukaryota</taxon>
        <taxon>Fungi</taxon>
        <taxon>Dikarya</taxon>
        <taxon>Basidiomycota</taxon>
        <taxon>Pucciniomycotina</taxon>
        <taxon>Pucciniomycetes</taxon>
        <taxon>Pucciniales</taxon>
        <taxon>Pucciniaceae</taxon>
        <taxon>Puccinia</taxon>
    </lineage>
</organism>
<feature type="compositionally biased region" description="Polar residues" evidence="1">
    <location>
        <begin position="403"/>
        <end position="421"/>
    </location>
</feature>
<dbReference type="GeneID" id="77807724"/>
<feature type="compositionally biased region" description="Basic and acidic residues" evidence="1">
    <location>
        <begin position="282"/>
        <end position="291"/>
    </location>
</feature>
<protein>
    <recommendedName>
        <fullName evidence="4">SAM domain-containing protein</fullName>
    </recommendedName>
</protein>
<gene>
    <name evidence="2" type="ORF">PtA15_2A774</name>
</gene>
<feature type="region of interest" description="Disordered" evidence="1">
    <location>
        <begin position="282"/>
        <end position="307"/>
    </location>
</feature>
<keyword evidence="3" id="KW-1185">Reference proteome</keyword>
<dbReference type="EMBL" id="CP110422">
    <property type="protein sequence ID" value="WAQ82457.1"/>
    <property type="molecule type" value="Genomic_DNA"/>
</dbReference>
<feature type="compositionally biased region" description="Polar residues" evidence="1">
    <location>
        <begin position="40"/>
        <end position="60"/>
    </location>
</feature>
<evidence type="ECO:0000256" key="1">
    <source>
        <dbReference type="SAM" id="MobiDB-lite"/>
    </source>
</evidence>
<feature type="region of interest" description="Disordered" evidence="1">
    <location>
        <begin position="33"/>
        <end position="108"/>
    </location>
</feature>
<dbReference type="Proteomes" id="UP001164743">
    <property type="component" value="Chromosome 2A"/>
</dbReference>
<reference evidence="2" key="1">
    <citation type="submission" date="2022-10" db="EMBL/GenBank/DDBJ databases">
        <title>Puccinia triticina Genome sequencing and assembly.</title>
        <authorList>
            <person name="Li C."/>
        </authorList>
    </citation>
    <scope>NUCLEOTIDE SEQUENCE</scope>
    <source>
        <strain evidence="2">Pt15</strain>
    </source>
</reference>
<feature type="compositionally biased region" description="Basic residues" evidence="1">
    <location>
        <begin position="74"/>
        <end position="89"/>
    </location>
</feature>
<feature type="compositionally biased region" description="Acidic residues" evidence="1">
    <location>
        <begin position="292"/>
        <end position="307"/>
    </location>
</feature>
<evidence type="ECO:0008006" key="4">
    <source>
        <dbReference type="Google" id="ProtNLM"/>
    </source>
</evidence>
<sequence length="506" mass="55558">MAHLALPHPPASFHAGSHRYRYCYSTPFSARLPPHPSPAQPNSIGSKQSTPIMTTTNMDQSIDPLLGGDAAKKTPIKKSAGVRKKRKVSGKSINNSDNANDGSVASDHKENREEIQIVICETTFKFYVLDQALKGKKIWVPISSERSFDIPITASPADQATSYADFVTQLSAECKAVEVNTGRLVIESWKSEKPAVTWAVSIPRVAGFAKGKPFLVNNEEAYNKWIEALVENKSDATTLSLKMKNPNAEAKRAHNAQVLAKEAIRTEAKRMVIEAKEAKRAEDLKSGKRNLEDDDDDEVEDLLDDDNETDSDAVKLMVRKLYATHPANTHYDRGLPVYVHPADPFLFIPLTHGNAQIWAKSLIQSERGVSLQSPPKVLRYESVSANQISSKAKAQAIGGSQPNCGGCCSSSHHQNKSQAPVSSDGPRPGPNAGIREYVEFIGLREASKVIDILVENDMINYKSFRSSNLDRAELRGLGLTIGVVTELADNVGKFERHLAHQEAQEE</sequence>
<feature type="compositionally biased region" description="Polar residues" evidence="1">
    <location>
        <begin position="91"/>
        <end position="103"/>
    </location>
</feature>
<feature type="region of interest" description="Disordered" evidence="1">
    <location>
        <begin position="403"/>
        <end position="430"/>
    </location>
</feature>
<dbReference type="RefSeq" id="XP_053018012.1">
    <property type="nucleotide sequence ID" value="XM_053166829.1"/>
</dbReference>
<name>A0ABY7CEU7_9BASI</name>
<accession>A0ABY7CEU7</accession>
<evidence type="ECO:0000313" key="3">
    <source>
        <dbReference type="Proteomes" id="UP001164743"/>
    </source>
</evidence>
<proteinExistence type="predicted"/>